<dbReference type="Gene3D" id="6.10.190.10">
    <property type="match status" value="1"/>
</dbReference>
<reference evidence="15" key="1">
    <citation type="journal article" date="2019" name="Int. J. Syst. Evol. Microbiol.">
        <title>The Global Catalogue of Microorganisms (GCM) 10K type strain sequencing project: providing services to taxonomists for standard genome sequencing and annotation.</title>
        <authorList>
            <consortium name="The Broad Institute Genomics Platform"/>
            <consortium name="The Broad Institute Genome Sequencing Center for Infectious Disease"/>
            <person name="Wu L."/>
            <person name="Ma J."/>
        </authorList>
    </citation>
    <scope>NUCLEOTIDE SEQUENCE [LARGE SCALE GENOMIC DNA]</scope>
    <source>
        <strain evidence="15">CGMCC 1.16326</strain>
    </source>
</reference>
<dbReference type="CDD" id="cd01586">
    <property type="entry name" value="AcnA_IRP"/>
    <property type="match status" value="1"/>
</dbReference>
<evidence type="ECO:0000313" key="15">
    <source>
        <dbReference type="Proteomes" id="UP001596104"/>
    </source>
</evidence>
<sequence length="903" mass="97219">MASLDSFKCRKTLTVGTKKYVYYSLKAAEKNGLAGISKLPFSMKVLLENLLRFEDGRSVTKADIEAFVGWLGDKGKAGKEIGFRPARVLMQDFTGVPAVVDLAAMRDGVVALGGDPKKINPLVPVDLVIDHSVIVDEFGSPKAFKQNVDLEYQRNGERYRFLKWGQGAFDNFRVVPPGTGICHQVNLEYLAQTVWTAKEKVKKGKKTETVEVAYPDTVVGTDSHTTMVNGLAVLGWGVGGIEAEAAMLGQPQSMLLPEVIGFKLTGKLKEGITATDLVLTVTQMLRKKGVVGKFVEFFGPGLFNMTLADRATIGNMAPEYGATCGFFPVDAETLNYLETTSRKAARVALVEKYAKAQGLFATRSTPDPVFTDTLELDLGTVQASMAGPKRPEGRADLGAIKSGFAAAMENDYKKGGELSRRVKVEGETFDLGHGDVVIAAITSCTNTSNPSVLMAAGLLARNAVAKGLKVKPWVKTSLAPGSQVVAEYLAKAGLQKDLDKLGFNLVGFGCTTCIGNSGPLPAPISKAINDQGLIAGAVISGNRNFEGRVSPDVQANYLASPPLVVAYALAGSVQIDLTTEPLGMGKDGKPVYLKDIWPSNKEIQAFIAKNVTKAIFKAKYADVFKGDANWQKVKAPTGQTYAWDDKSTYVQNPPYFRGMGKQPAPVTEIVGARILGLFGDKITTDHISPAGSIKAASPAGAYLTEHGVAVADFNQYGTRRGNHEVMMRGTFANIRIRNHMMGPNGREGGYTIHYPSKEELPIYDAAMRYQAEKVPLVIFAGVEYGNGSSRDWAAKGTNLLGVKAVIAQSFERIHRSNLVGMGVVPFTLQEGTSWASLGLKGDETVTIKGLATVKPRQTLEAEITYADGKVKKVPILCRIDTLDELDYFKNAGILHYVLRGIAA</sequence>
<accession>A0ABW0HEH1</accession>
<dbReference type="NCBIfam" id="NF006757">
    <property type="entry name" value="PRK09277.1"/>
    <property type="match status" value="1"/>
</dbReference>
<evidence type="ECO:0000256" key="11">
    <source>
        <dbReference type="RuleBase" id="RU361275"/>
    </source>
</evidence>
<evidence type="ECO:0000256" key="3">
    <source>
        <dbReference type="ARBA" id="ARBA00004717"/>
    </source>
</evidence>
<dbReference type="NCBIfam" id="NF009520">
    <property type="entry name" value="PRK12881.1"/>
    <property type="match status" value="1"/>
</dbReference>
<evidence type="ECO:0000259" key="13">
    <source>
        <dbReference type="Pfam" id="PF00694"/>
    </source>
</evidence>
<keyword evidence="7" id="KW-0479">Metal-binding</keyword>
<evidence type="ECO:0000256" key="9">
    <source>
        <dbReference type="ARBA" id="ARBA00023014"/>
    </source>
</evidence>
<evidence type="ECO:0000256" key="2">
    <source>
        <dbReference type="ARBA" id="ARBA00001966"/>
    </source>
</evidence>
<dbReference type="SUPFAM" id="SSF52016">
    <property type="entry name" value="LeuD/IlvD-like"/>
    <property type="match status" value="1"/>
</dbReference>
<dbReference type="EMBL" id="JBHSLV010000050">
    <property type="protein sequence ID" value="MFC5395470.1"/>
    <property type="molecule type" value="Genomic_DNA"/>
</dbReference>
<comment type="function">
    <text evidence="11">Catalyzes the isomerization of citrate to isocitrate via cis-aconitate.</text>
</comment>
<keyword evidence="6 11" id="KW-0004">4Fe-4S</keyword>
<feature type="domain" description="Aconitase/3-isopropylmalate dehydratase large subunit alpha/beta/alpha" evidence="12">
    <location>
        <begin position="77"/>
        <end position="571"/>
    </location>
</feature>
<dbReference type="InterPro" id="IPR000573">
    <property type="entry name" value="AconitaseA/IPMdHydase_ssu_swvl"/>
</dbReference>
<gene>
    <name evidence="14" type="primary">acnA</name>
    <name evidence="14" type="ORF">ACFPPC_22840</name>
</gene>
<comment type="cofactor">
    <cofactor evidence="2">
        <name>[4Fe-4S] cluster</name>
        <dbReference type="ChEBI" id="CHEBI:49883"/>
    </cofactor>
</comment>
<dbReference type="Gene3D" id="3.20.19.10">
    <property type="entry name" value="Aconitase, domain 4"/>
    <property type="match status" value="1"/>
</dbReference>
<dbReference type="InterPro" id="IPR044137">
    <property type="entry name" value="AcnA_IRP_Swivel"/>
</dbReference>
<comment type="catalytic activity">
    <reaction evidence="10 11">
        <text>citrate = D-threo-isocitrate</text>
        <dbReference type="Rhea" id="RHEA:10336"/>
        <dbReference type="ChEBI" id="CHEBI:15562"/>
        <dbReference type="ChEBI" id="CHEBI:16947"/>
        <dbReference type="EC" id="4.2.1.3"/>
    </reaction>
</comment>
<dbReference type="InterPro" id="IPR006249">
    <property type="entry name" value="Aconitase/IRP2"/>
</dbReference>
<evidence type="ECO:0000256" key="6">
    <source>
        <dbReference type="ARBA" id="ARBA00022485"/>
    </source>
</evidence>
<dbReference type="PROSITE" id="PS01244">
    <property type="entry name" value="ACONITASE_2"/>
    <property type="match status" value="1"/>
</dbReference>
<dbReference type="Gene3D" id="3.30.499.10">
    <property type="entry name" value="Aconitase, domain 3"/>
    <property type="match status" value="2"/>
</dbReference>
<dbReference type="InterPro" id="IPR001030">
    <property type="entry name" value="Acoase/IPM_deHydtase_lsu_aba"/>
</dbReference>
<dbReference type="PANTHER" id="PTHR11670">
    <property type="entry name" value="ACONITASE/IRON-RESPONSIVE ELEMENT FAMILY MEMBER"/>
    <property type="match status" value="1"/>
</dbReference>
<dbReference type="CDD" id="cd01580">
    <property type="entry name" value="AcnA_IRP_Swivel"/>
    <property type="match status" value="1"/>
</dbReference>
<protein>
    <recommendedName>
        <fullName evidence="11">Aconitate hydratase</fullName>
        <shortName evidence="11">Aconitase</shortName>
        <ecNumber evidence="11">4.2.1.3</ecNumber>
    </recommendedName>
</protein>
<keyword evidence="15" id="KW-1185">Reference proteome</keyword>
<proteinExistence type="inferred from homology"/>
<keyword evidence="11 14" id="KW-0456">Lyase</keyword>
<dbReference type="Proteomes" id="UP001596104">
    <property type="component" value="Unassembled WGS sequence"/>
</dbReference>
<dbReference type="InterPro" id="IPR015931">
    <property type="entry name" value="Acnase/IPM_dHydase_lsu_aba_1/3"/>
</dbReference>
<evidence type="ECO:0000313" key="14">
    <source>
        <dbReference type="EMBL" id="MFC5395470.1"/>
    </source>
</evidence>
<dbReference type="NCBIfam" id="TIGR01341">
    <property type="entry name" value="aconitase_1"/>
    <property type="match status" value="1"/>
</dbReference>
<evidence type="ECO:0000256" key="5">
    <source>
        <dbReference type="ARBA" id="ARBA00007185"/>
    </source>
</evidence>
<dbReference type="PRINTS" id="PR00415">
    <property type="entry name" value="ACONITASE"/>
</dbReference>
<dbReference type="EC" id="4.2.1.3" evidence="11"/>
<dbReference type="Pfam" id="PF00694">
    <property type="entry name" value="Aconitase_C"/>
    <property type="match status" value="1"/>
</dbReference>
<dbReference type="InterPro" id="IPR018136">
    <property type="entry name" value="Aconitase_4Fe-4S_BS"/>
</dbReference>
<comment type="catalytic activity">
    <reaction evidence="1">
        <text>(2S,3R)-3-hydroxybutane-1,2,3-tricarboxylate = 2-methyl-cis-aconitate + H2O</text>
        <dbReference type="Rhea" id="RHEA:17941"/>
        <dbReference type="ChEBI" id="CHEBI:15377"/>
        <dbReference type="ChEBI" id="CHEBI:57429"/>
        <dbReference type="ChEBI" id="CHEBI:57872"/>
        <dbReference type="EC" id="4.2.1.99"/>
    </reaction>
</comment>
<evidence type="ECO:0000256" key="7">
    <source>
        <dbReference type="ARBA" id="ARBA00022723"/>
    </source>
</evidence>
<comment type="similarity">
    <text evidence="5 11">Belongs to the aconitase/IPM isomerase family.</text>
</comment>
<comment type="pathway">
    <text evidence="3">Carbohydrate metabolism; tricarboxylic acid cycle; isocitrate from oxaloacetate: step 2/2.</text>
</comment>
<evidence type="ECO:0000256" key="8">
    <source>
        <dbReference type="ARBA" id="ARBA00023004"/>
    </source>
</evidence>
<keyword evidence="8 11" id="KW-0408">Iron</keyword>
<evidence type="ECO:0000256" key="1">
    <source>
        <dbReference type="ARBA" id="ARBA00000118"/>
    </source>
</evidence>
<dbReference type="SUPFAM" id="SSF53732">
    <property type="entry name" value="Aconitase iron-sulfur domain"/>
    <property type="match status" value="1"/>
</dbReference>
<name>A0ABW0HEH1_9HYPH</name>
<evidence type="ECO:0000256" key="10">
    <source>
        <dbReference type="ARBA" id="ARBA00023501"/>
    </source>
</evidence>
<feature type="domain" description="Aconitase A/isopropylmalate dehydratase small subunit swivel" evidence="13">
    <location>
        <begin position="701"/>
        <end position="830"/>
    </location>
</feature>
<dbReference type="GO" id="GO:0003994">
    <property type="term" value="F:aconitate hydratase activity"/>
    <property type="evidence" value="ECO:0007669"/>
    <property type="project" value="UniProtKB-EC"/>
</dbReference>
<keyword evidence="9 11" id="KW-0411">Iron-sulfur</keyword>
<comment type="pathway">
    <text evidence="4">Organic acid metabolism; propanoate degradation.</text>
</comment>
<dbReference type="InterPro" id="IPR015928">
    <property type="entry name" value="Aconitase/3IPM_dehydase_swvl"/>
</dbReference>
<evidence type="ECO:0000256" key="4">
    <source>
        <dbReference type="ARBA" id="ARBA00005026"/>
    </source>
</evidence>
<dbReference type="PROSITE" id="PS00450">
    <property type="entry name" value="ACONITASE_1"/>
    <property type="match status" value="1"/>
</dbReference>
<organism evidence="14 15">
    <name type="scientific">Bosea vestrisii</name>
    <dbReference type="NCBI Taxonomy" id="151416"/>
    <lineage>
        <taxon>Bacteria</taxon>
        <taxon>Pseudomonadati</taxon>
        <taxon>Pseudomonadota</taxon>
        <taxon>Alphaproteobacteria</taxon>
        <taxon>Hyphomicrobiales</taxon>
        <taxon>Boseaceae</taxon>
        <taxon>Bosea</taxon>
    </lineage>
</organism>
<dbReference type="RefSeq" id="WP_291675405.1">
    <property type="nucleotide sequence ID" value="NZ_JBHSLV010000050.1"/>
</dbReference>
<dbReference type="InterPro" id="IPR036008">
    <property type="entry name" value="Aconitase_4Fe-4S_dom"/>
</dbReference>
<dbReference type="Pfam" id="PF00330">
    <property type="entry name" value="Aconitase"/>
    <property type="match status" value="1"/>
</dbReference>
<evidence type="ECO:0000259" key="12">
    <source>
        <dbReference type="Pfam" id="PF00330"/>
    </source>
</evidence>
<comment type="caution">
    <text evidence="14">The sequence shown here is derived from an EMBL/GenBank/DDBJ whole genome shotgun (WGS) entry which is preliminary data.</text>
</comment>